<evidence type="ECO:0000256" key="1">
    <source>
        <dbReference type="SAM" id="Coils"/>
    </source>
</evidence>
<dbReference type="Gene3D" id="2.40.30.170">
    <property type="match status" value="1"/>
</dbReference>
<reference evidence="2" key="1">
    <citation type="submission" date="2022-01" db="EMBL/GenBank/DDBJ databases">
        <title>Whole genome-based taxonomy of the Shewanellaceae.</title>
        <authorList>
            <person name="Martin-Rodriguez A.J."/>
        </authorList>
    </citation>
    <scope>NUCLEOTIDE SEQUENCE</scope>
    <source>
        <strain evidence="2">KCTC 23973</strain>
    </source>
</reference>
<dbReference type="Proteomes" id="UP001139293">
    <property type="component" value="Unassembled WGS sequence"/>
</dbReference>
<dbReference type="SUPFAM" id="SSF111369">
    <property type="entry name" value="HlyD-like secretion proteins"/>
    <property type="match status" value="1"/>
</dbReference>
<dbReference type="PANTHER" id="PTHR30469:SF15">
    <property type="entry name" value="HLYD FAMILY OF SECRETION PROTEINS"/>
    <property type="match status" value="1"/>
</dbReference>
<proteinExistence type="predicted"/>
<dbReference type="AlphaFoldDB" id="A0A9X1ZCN4"/>
<dbReference type="Gene3D" id="2.40.420.20">
    <property type="match status" value="1"/>
</dbReference>
<keyword evidence="1" id="KW-0175">Coiled coil</keyword>
<name>A0A9X1ZCN4_9GAMM</name>
<dbReference type="GO" id="GO:0015562">
    <property type="term" value="F:efflux transmembrane transporter activity"/>
    <property type="evidence" value="ECO:0007669"/>
    <property type="project" value="TreeGrafter"/>
</dbReference>
<dbReference type="RefSeq" id="WP_248950888.1">
    <property type="nucleotide sequence ID" value="NZ_JAKILB010000009.1"/>
</dbReference>
<comment type="caution">
    <text evidence="2">The sequence shown here is derived from an EMBL/GenBank/DDBJ whole genome shotgun (WGS) entry which is preliminary data.</text>
</comment>
<protein>
    <submittedName>
        <fullName evidence="2">HlyD family efflux transporter periplasmic adaptor subunit</fullName>
    </submittedName>
</protein>
<dbReference type="GO" id="GO:1990281">
    <property type="term" value="C:efflux pump complex"/>
    <property type="evidence" value="ECO:0007669"/>
    <property type="project" value="TreeGrafter"/>
</dbReference>
<accession>A0A9X1ZCN4</accession>
<organism evidence="2 3">
    <name type="scientific">Shewanella pneumatophori</name>
    <dbReference type="NCBI Taxonomy" id="314092"/>
    <lineage>
        <taxon>Bacteria</taxon>
        <taxon>Pseudomonadati</taxon>
        <taxon>Pseudomonadota</taxon>
        <taxon>Gammaproteobacteria</taxon>
        <taxon>Alteromonadales</taxon>
        <taxon>Shewanellaceae</taxon>
        <taxon>Shewanella</taxon>
    </lineage>
</organism>
<dbReference type="PANTHER" id="PTHR30469">
    <property type="entry name" value="MULTIDRUG RESISTANCE PROTEIN MDTA"/>
    <property type="match status" value="1"/>
</dbReference>
<dbReference type="Gene3D" id="2.40.50.100">
    <property type="match status" value="1"/>
</dbReference>
<keyword evidence="3" id="KW-1185">Reference proteome</keyword>
<dbReference type="EMBL" id="JAKILB010000009">
    <property type="protein sequence ID" value="MCL1139794.1"/>
    <property type="molecule type" value="Genomic_DNA"/>
</dbReference>
<dbReference type="Gene3D" id="1.10.287.470">
    <property type="entry name" value="Helix hairpin bin"/>
    <property type="match status" value="1"/>
</dbReference>
<feature type="coiled-coil region" evidence="1">
    <location>
        <begin position="170"/>
        <end position="225"/>
    </location>
</feature>
<evidence type="ECO:0000313" key="2">
    <source>
        <dbReference type="EMBL" id="MCL1139794.1"/>
    </source>
</evidence>
<gene>
    <name evidence="2" type="ORF">L2740_14700</name>
</gene>
<sequence length="447" mass="49675">MSSYKGKRWYFFPALAVGIVVLVLVVKLRSHPPLELQSEPSKLVEVTTLKQVPVIAQVDAFGRVSPKIQWQLLPEVGGRVVYKHPDLAVGKILAKDTLLLSIDPLDYQIRLSQAQADRKALEGQLAGKALQLKNLQLSLQIENNRYDLVKSDLKRKETLRKQNLISQSELDGERQNLLAQQQKLQELDNSLNLMPNEADILKAQLQQAIAREQEAQSQLTKTEIRLPFEGRVAEVNVENNQVVSPQQVLARINGIEVMEVEAQVSLGDVMTLMKTANQPKAEMGQLPRAEALGLTAEITLKGATYSFSWPAAINRIGETVDPTLATVSVVLQVEQEYRELKIGQSPPLVNGMFVSARIKGGERNYWMVPERALHGDKLYIMNQDNRLQLVDVNVLFRQEGQAAVDGELVEGMQLVLTDLIPAVNGMMLRTQSNDASGSEPANGEMQP</sequence>
<evidence type="ECO:0000313" key="3">
    <source>
        <dbReference type="Proteomes" id="UP001139293"/>
    </source>
</evidence>